<dbReference type="Proteomes" id="UP000016569">
    <property type="component" value="Unassembled WGS sequence"/>
</dbReference>
<dbReference type="AlphaFoldDB" id="A0A8E0KJR5"/>
<sequence>MRFTASPAVAESAETGERIAFDVSVRDGVNEITAIRPE</sequence>
<name>A0A8E0KJR5_9CAUL</name>
<evidence type="ECO:0000313" key="1">
    <source>
        <dbReference type="EMBL" id="GAD58520.1"/>
    </source>
</evidence>
<proteinExistence type="predicted"/>
<organism evidence="1 2">
    <name type="scientific">Brevundimonas abyssalis TAR-001</name>
    <dbReference type="NCBI Taxonomy" id="1391729"/>
    <lineage>
        <taxon>Bacteria</taxon>
        <taxon>Pseudomonadati</taxon>
        <taxon>Pseudomonadota</taxon>
        <taxon>Alphaproteobacteria</taxon>
        <taxon>Caulobacterales</taxon>
        <taxon>Caulobacteraceae</taxon>
        <taxon>Brevundimonas</taxon>
    </lineage>
</organism>
<dbReference type="EMBL" id="BATC01000008">
    <property type="protein sequence ID" value="GAD58520.1"/>
    <property type="molecule type" value="Genomic_DNA"/>
</dbReference>
<reference evidence="2" key="1">
    <citation type="journal article" date="2013" name="Genome Announc.">
        <title>Draft Genome Sequence of the Dimorphic Prosthecate Bacterium Brevundimonas abyssalis TAR-001T.</title>
        <authorList>
            <person name="Tsubouchi T."/>
            <person name="Nishi S."/>
            <person name="Usui K."/>
            <person name="Shimane Y."/>
            <person name="Takaki Y."/>
            <person name="Maruyama T."/>
            <person name="Hatada Y."/>
        </authorList>
    </citation>
    <scope>NUCLEOTIDE SEQUENCE [LARGE SCALE GENOMIC DNA]</scope>
    <source>
        <strain evidence="2">TAR-001</strain>
    </source>
</reference>
<comment type="caution">
    <text evidence="1">The sequence shown here is derived from an EMBL/GenBank/DDBJ whole genome shotgun (WGS) entry which is preliminary data.</text>
</comment>
<accession>A0A8E0KJR5</accession>
<evidence type="ECO:0000313" key="2">
    <source>
        <dbReference type="Proteomes" id="UP000016569"/>
    </source>
</evidence>
<keyword evidence="2" id="KW-1185">Reference proteome</keyword>
<protein>
    <submittedName>
        <fullName evidence="1">Uncharacterized protein</fullName>
    </submittedName>
</protein>
<gene>
    <name evidence="1" type="ORF">MBEBAB_0770</name>
</gene>